<evidence type="ECO:0000256" key="1">
    <source>
        <dbReference type="SAM" id="Phobius"/>
    </source>
</evidence>
<evidence type="ECO:0000313" key="3">
    <source>
        <dbReference type="Proteomes" id="UP000526083"/>
    </source>
</evidence>
<keyword evidence="3" id="KW-1185">Reference proteome</keyword>
<accession>A0A7W3JNY2</accession>
<name>A0A7W3JNY2_9MICO</name>
<keyword evidence="1" id="KW-1133">Transmembrane helix</keyword>
<keyword evidence="1" id="KW-0472">Membrane</keyword>
<dbReference type="AlphaFoldDB" id="A0A7W3JNY2"/>
<sequence>MAKPSSARAVSTALALDVVLVVLFALIGRASHDEGVFGANGWGLATTAWPFLVGLAVGWLITVAWRRPTAPVRTGLGLWMTTVVVGMLLRAVSGQGTALAFIVVATITLLVFLVGLRALASAFSRRRRA</sequence>
<keyword evidence="1" id="KW-0812">Transmembrane</keyword>
<dbReference type="InterPro" id="IPR021414">
    <property type="entry name" value="DUF3054"/>
</dbReference>
<proteinExistence type="predicted"/>
<evidence type="ECO:0008006" key="4">
    <source>
        <dbReference type="Google" id="ProtNLM"/>
    </source>
</evidence>
<dbReference type="EMBL" id="JACGWY010000002">
    <property type="protein sequence ID" value="MBA8816259.1"/>
    <property type="molecule type" value="Genomic_DNA"/>
</dbReference>
<feature type="transmembrane region" description="Helical" evidence="1">
    <location>
        <begin position="98"/>
        <end position="120"/>
    </location>
</feature>
<dbReference type="Pfam" id="PF11255">
    <property type="entry name" value="DUF3054"/>
    <property type="match status" value="1"/>
</dbReference>
<organism evidence="2 3">
    <name type="scientific">Microbacterium halimionae</name>
    <dbReference type="NCBI Taxonomy" id="1526413"/>
    <lineage>
        <taxon>Bacteria</taxon>
        <taxon>Bacillati</taxon>
        <taxon>Actinomycetota</taxon>
        <taxon>Actinomycetes</taxon>
        <taxon>Micrococcales</taxon>
        <taxon>Microbacteriaceae</taxon>
        <taxon>Microbacterium</taxon>
    </lineage>
</organism>
<dbReference type="Proteomes" id="UP000526083">
    <property type="component" value="Unassembled WGS sequence"/>
</dbReference>
<feature type="transmembrane region" description="Helical" evidence="1">
    <location>
        <begin position="12"/>
        <end position="30"/>
    </location>
</feature>
<protein>
    <recommendedName>
        <fullName evidence="4">DUF3054 domain-containing protein</fullName>
    </recommendedName>
</protein>
<gene>
    <name evidence="2" type="ORF">FHX48_001332</name>
</gene>
<comment type="caution">
    <text evidence="2">The sequence shown here is derived from an EMBL/GenBank/DDBJ whole genome shotgun (WGS) entry which is preliminary data.</text>
</comment>
<feature type="transmembrane region" description="Helical" evidence="1">
    <location>
        <begin position="76"/>
        <end position="92"/>
    </location>
</feature>
<evidence type="ECO:0000313" key="2">
    <source>
        <dbReference type="EMBL" id="MBA8816259.1"/>
    </source>
</evidence>
<feature type="transmembrane region" description="Helical" evidence="1">
    <location>
        <begin position="42"/>
        <end position="64"/>
    </location>
</feature>
<dbReference type="RefSeq" id="WP_167049947.1">
    <property type="nucleotide sequence ID" value="NZ_JAAOZB010000002.1"/>
</dbReference>
<reference evidence="2 3" key="1">
    <citation type="submission" date="2020-07" db="EMBL/GenBank/DDBJ databases">
        <title>Sequencing the genomes of 1000 actinobacteria strains.</title>
        <authorList>
            <person name="Klenk H.-P."/>
        </authorList>
    </citation>
    <scope>NUCLEOTIDE SEQUENCE [LARGE SCALE GENOMIC DNA]</scope>
    <source>
        <strain evidence="2 3">DSM 27576</strain>
    </source>
</reference>